<dbReference type="GO" id="GO:0016746">
    <property type="term" value="F:acyltransferase activity"/>
    <property type="evidence" value="ECO:0007669"/>
    <property type="project" value="UniProtKB-KW"/>
</dbReference>
<accession>A0ABW5RUX6</accession>
<gene>
    <name evidence="2" type="ORF">ACFSUL_14185</name>
</gene>
<dbReference type="Proteomes" id="UP001597506">
    <property type="component" value="Unassembled WGS sequence"/>
</dbReference>
<dbReference type="InterPro" id="IPR016181">
    <property type="entry name" value="Acyl_CoA_acyltransferase"/>
</dbReference>
<evidence type="ECO:0000313" key="2">
    <source>
        <dbReference type="EMBL" id="MFD2681886.1"/>
    </source>
</evidence>
<dbReference type="EMBL" id="JBHUMF010000031">
    <property type="protein sequence ID" value="MFD2681886.1"/>
    <property type="molecule type" value="Genomic_DNA"/>
</dbReference>
<keyword evidence="3" id="KW-1185">Reference proteome</keyword>
<dbReference type="InterPro" id="IPR000182">
    <property type="entry name" value="GNAT_dom"/>
</dbReference>
<evidence type="ECO:0000313" key="3">
    <source>
        <dbReference type="Proteomes" id="UP001597506"/>
    </source>
</evidence>
<name>A0ABW5RUX6_9BACI</name>
<sequence length="193" mass="22562">MPEIIGEKVVLKEATKEDIDELYFWKYEEKEQAAKKWNGPYIPEEKISKEEYRKQWVQEIFSAIPASLIIKGNGKVIGYVGSYWVDKNTNWLETGIVIYDKKFWNGGYGSEAYKLWIDFLFTSTDLHRLGMSTWSGNRRMMKVAERIGMKEEARIRNARTVDGEYFDAIKMGILREEWGTGTDPLSQSSKYKK</sequence>
<dbReference type="EC" id="2.3.-.-" evidence="2"/>
<evidence type="ECO:0000259" key="1">
    <source>
        <dbReference type="PROSITE" id="PS51186"/>
    </source>
</evidence>
<comment type="caution">
    <text evidence="2">The sequence shown here is derived from an EMBL/GenBank/DDBJ whole genome shotgun (WGS) entry which is preliminary data.</text>
</comment>
<dbReference type="PANTHER" id="PTHR43415">
    <property type="entry name" value="SPERMIDINE N(1)-ACETYLTRANSFERASE"/>
    <property type="match status" value="1"/>
</dbReference>
<dbReference type="PROSITE" id="PS51186">
    <property type="entry name" value="GNAT"/>
    <property type="match status" value="1"/>
</dbReference>
<dbReference type="Gene3D" id="3.40.630.30">
    <property type="match status" value="1"/>
</dbReference>
<reference evidence="3" key="1">
    <citation type="journal article" date="2019" name="Int. J. Syst. Evol. Microbiol.">
        <title>The Global Catalogue of Microorganisms (GCM) 10K type strain sequencing project: providing services to taxonomists for standard genome sequencing and annotation.</title>
        <authorList>
            <consortium name="The Broad Institute Genomics Platform"/>
            <consortium name="The Broad Institute Genome Sequencing Center for Infectious Disease"/>
            <person name="Wu L."/>
            <person name="Ma J."/>
        </authorList>
    </citation>
    <scope>NUCLEOTIDE SEQUENCE [LARGE SCALE GENOMIC DNA]</scope>
    <source>
        <strain evidence="3">KCTC 3913</strain>
    </source>
</reference>
<keyword evidence="2" id="KW-0808">Transferase</keyword>
<dbReference type="PANTHER" id="PTHR43415:SF4">
    <property type="entry name" value="N-ACETYLTRANSFERASE DOMAIN-CONTAINING PROTEIN"/>
    <property type="match status" value="1"/>
</dbReference>
<dbReference type="RefSeq" id="WP_377936467.1">
    <property type="nucleotide sequence ID" value="NZ_JBHUMF010000031.1"/>
</dbReference>
<protein>
    <submittedName>
        <fullName evidence="2">GNAT family N-acetyltransferase</fullName>
        <ecNumber evidence="2">2.3.-.-</ecNumber>
    </submittedName>
</protein>
<keyword evidence="2" id="KW-0012">Acyltransferase</keyword>
<dbReference type="Pfam" id="PF13302">
    <property type="entry name" value="Acetyltransf_3"/>
    <property type="match status" value="1"/>
</dbReference>
<dbReference type="SUPFAM" id="SSF55729">
    <property type="entry name" value="Acyl-CoA N-acyltransferases (Nat)"/>
    <property type="match status" value="1"/>
</dbReference>
<organism evidence="2 3">
    <name type="scientific">Bacillus seohaeanensis</name>
    <dbReference type="NCBI Taxonomy" id="284580"/>
    <lineage>
        <taxon>Bacteria</taxon>
        <taxon>Bacillati</taxon>
        <taxon>Bacillota</taxon>
        <taxon>Bacilli</taxon>
        <taxon>Bacillales</taxon>
        <taxon>Bacillaceae</taxon>
        <taxon>Bacillus</taxon>
    </lineage>
</organism>
<proteinExistence type="predicted"/>
<feature type="domain" description="N-acetyltransferase" evidence="1">
    <location>
        <begin position="9"/>
        <end position="176"/>
    </location>
</feature>